<feature type="region of interest" description="Disordered" evidence="1">
    <location>
        <begin position="95"/>
        <end position="137"/>
    </location>
</feature>
<evidence type="ECO:0000256" key="2">
    <source>
        <dbReference type="SAM" id="SignalP"/>
    </source>
</evidence>
<dbReference type="AlphaFoldDB" id="A0AAV4WQ60"/>
<evidence type="ECO:0000313" key="3">
    <source>
        <dbReference type="EMBL" id="GIY83688.1"/>
    </source>
</evidence>
<protein>
    <submittedName>
        <fullName evidence="3">Uncharacterized protein</fullName>
    </submittedName>
</protein>
<feature type="chain" id="PRO_5043461651" evidence="2">
    <location>
        <begin position="26"/>
        <end position="137"/>
    </location>
</feature>
<name>A0AAV4WQ60_9ARAC</name>
<dbReference type="Proteomes" id="UP001054837">
    <property type="component" value="Unassembled WGS sequence"/>
</dbReference>
<sequence length="137" mass="15615">MRVKLTIFGCLTSLSIFIFVNRIFGDTVCDEAKQWLKDNREGLKNVTDVWLQLKPWVSGNHANCLKSLLNDTKEDESLLKLYDVLRKDVFKAVTNSSKPGKKKKACPSRRPRGNRNRNGKNKKPGMLNQNISRKGVP</sequence>
<accession>A0AAV4WQ60</accession>
<evidence type="ECO:0000313" key="4">
    <source>
        <dbReference type="Proteomes" id="UP001054837"/>
    </source>
</evidence>
<feature type="compositionally biased region" description="Polar residues" evidence="1">
    <location>
        <begin position="127"/>
        <end position="137"/>
    </location>
</feature>
<proteinExistence type="predicted"/>
<keyword evidence="4" id="KW-1185">Reference proteome</keyword>
<keyword evidence="2" id="KW-0732">Signal</keyword>
<feature type="compositionally biased region" description="Basic residues" evidence="1">
    <location>
        <begin position="99"/>
        <end position="123"/>
    </location>
</feature>
<evidence type="ECO:0000256" key="1">
    <source>
        <dbReference type="SAM" id="MobiDB-lite"/>
    </source>
</evidence>
<dbReference type="EMBL" id="BPLQ01014850">
    <property type="protein sequence ID" value="GIY83688.1"/>
    <property type="molecule type" value="Genomic_DNA"/>
</dbReference>
<organism evidence="3 4">
    <name type="scientific">Caerostris darwini</name>
    <dbReference type="NCBI Taxonomy" id="1538125"/>
    <lineage>
        <taxon>Eukaryota</taxon>
        <taxon>Metazoa</taxon>
        <taxon>Ecdysozoa</taxon>
        <taxon>Arthropoda</taxon>
        <taxon>Chelicerata</taxon>
        <taxon>Arachnida</taxon>
        <taxon>Araneae</taxon>
        <taxon>Araneomorphae</taxon>
        <taxon>Entelegynae</taxon>
        <taxon>Araneoidea</taxon>
        <taxon>Araneidae</taxon>
        <taxon>Caerostris</taxon>
    </lineage>
</organism>
<comment type="caution">
    <text evidence="3">The sequence shown here is derived from an EMBL/GenBank/DDBJ whole genome shotgun (WGS) entry which is preliminary data.</text>
</comment>
<gene>
    <name evidence="3" type="primary">AVEN_2003_1</name>
    <name evidence="3" type="ORF">CDAR_171261</name>
</gene>
<feature type="signal peptide" evidence="2">
    <location>
        <begin position="1"/>
        <end position="25"/>
    </location>
</feature>
<reference evidence="3 4" key="1">
    <citation type="submission" date="2021-06" db="EMBL/GenBank/DDBJ databases">
        <title>Caerostris darwini draft genome.</title>
        <authorList>
            <person name="Kono N."/>
            <person name="Arakawa K."/>
        </authorList>
    </citation>
    <scope>NUCLEOTIDE SEQUENCE [LARGE SCALE GENOMIC DNA]</scope>
</reference>